<proteinExistence type="inferred from homology"/>
<comment type="similarity">
    <text evidence="2">Belongs to the membrane fusion protein (MFP) (TC 8.A.1) family.</text>
</comment>
<keyword evidence="3" id="KW-0175">Coiled coil</keyword>
<organism evidence="6 7">
    <name type="scientific">Eiseniibacteriota bacterium</name>
    <dbReference type="NCBI Taxonomy" id="2212470"/>
    <lineage>
        <taxon>Bacteria</taxon>
        <taxon>Candidatus Eiseniibacteriota</taxon>
    </lineage>
</organism>
<dbReference type="Gene3D" id="2.40.50.100">
    <property type="match status" value="1"/>
</dbReference>
<dbReference type="InterPro" id="IPR050465">
    <property type="entry name" value="UPF0194_transport"/>
</dbReference>
<evidence type="ECO:0000313" key="7">
    <source>
        <dbReference type="Proteomes" id="UP000739538"/>
    </source>
</evidence>
<feature type="region of interest" description="Disordered" evidence="4">
    <location>
        <begin position="119"/>
        <end position="158"/>
    </location>
</feature>
<dbReference type="GO" id="GO:0016020">
    <property type="term" value="C:membrane"/>
    <property type="evidence" value="ECO:0007669"/>
    <property type="project" value="InterPro"/>
</dbReference>
<reference evidence="6" key="1">
    <citation type="submission" date="2020-04" db="EMBL/GenBank/DDBJ databases">
        <authorList>
            <person name="Zhang T."/>
        </authorList>
    </citation>
    <scope>NUCLEOTIDE SEQUENCE</scope>
    <source>
        <strain evidence="6">HKST-UBA02</strain>
    </source>
</reference>
<feature type="compositionally biased region" description="Basic residues" evidence="4">
    <location>
        <begin position="207"/>
        <end position="220"/>
    </location>
</feature>
<dbReference type="Gene3D" id="2.40.30.170">
    <property type="match status" value="1"/>
</dbReference>
<dbReference type="GO" id="GO:0022857">
    <property type="term" value="F:transmembrane transporter activity"/>
    <property type="evidence" value="ECO:0007669"/>
    <property type="project" value="InterPro"/>
</dbReference>
<protein>
    <submittedName>
        <fullName evidence="6">Efflux RND transporter periplasmic adaptor subunit</fullName>
    </submittedName>
</protein>
<evidence type="ECO:0000256" key="4">
    <source>
        <dbReference type="SAM" id="MobiDB-lite"/>
    </source>
</evidence>
<comment type="caution">
    <text evidence="6">The sequence shown here is derived from an EMBL/GenBank/DDBJ whole genome shotgun (WGS) entry which is preliminary data.</text>
</comment>
<feature type="domain" description="YknX-like beta-barrel" evidence="5">
    <location>
        <begin position="87"/>
        <end position="165"/>
    </location>
</feature>
<comment type="subcellular location">
    <subcellularLocation>
        <location evidence="1">Cell envelope</location>
    </subcellularLocation>
</comment>
<evidence type="ECO:0000256" key="1">
    <source>
        <dbReference type="ARBA" id="ARBA00004196"/>
    </source>
</evidence>
<feature type="compositionally biased region" description="Polar residues" evidence="4">
    <location>
        <begin position="122"/>
        <end position="135"/>
    </location>
</feature>
<evidence type="ECO:0000256" key="3">
    <source>
        <dbReference type="ARBA" id="ARBA00023054"/>
    </source>
</evidence>
<dbReference type="EMBL" id="JAGQHS010000031">
    <property type="protein sequence ID" value="MCA9755735.1"/>
    <property type="molecule type" value="Genomic_DNA"/>
</dbReference>
<sequence>MIAPEALEDAATTSRVETARAEAAREDVESTRAQLTQAEADLEETVFFAPIAGIVTSLNVEQGENVVTGTMNNPGTVILTIAELDTMQVLAEVDETDVVRIERDQPAKVQVDALPNQELGGTVTSVGQSGRTPSGSGEGTNFHVEVRIDDPPSSLRPGMSADVEILTGRREDALVMPIQALTAQPGGVAQEWEEDAAKIASGEAPKRSQRKRSGSSKRGKSSSDDSSERTGTTSASSSPLNEDRVEGVFSVRDGVALFHRVELGLRSETHVEVESASPPLEAGQEIVVGPYRTLRELSQGDGVKPESAPRTRSRK</sequence>
<dbReference type="Pfam" id="PF25990">
    <property type="entry name" value="Beta-barrel_YknX"/>
    <property type="match status" value="1"/>
</dbReference>
<feature type="region of interest" description="Disordered" evidence="4">
    <location>
        <begin position="198"/>
        <end position="242"/>
    </location>
</feature>
<dbReference type="InterPro" id="IPR006143">
    <property type="entry name" value="RND_pump_MFP"/>
</dbReference>
<dbReference type="NCBIfam" id="TIGR01730">
    <property type="entry name" value="RND_mfp"/>
    <property type="match status" value="1"/>
</dbReference>
<dbReference type="GO" id="GO:0030313">
    <property type="term" value="C:cell envelope"/>
    <property type="evidence" value="ECO:0007669"/>
    <property type="project" value="UniProtKB-SubCell"/>
</dbReference>
<reference evidence="6" key="2">
    <citation type="journal article" date="2021" name="Microbiome">
        <title>Successional dynamics and alternative stable states in a saline activated sludge microbial community over 9 years.</title>
        <authorList>
            <person name="Wang Y."/>
            <person name="Ye J."/>
            <person name="Ju F."/>
            <person name="Liu L."/>
            <person name="Boyd J.A."/>
            <person name="Deng Y."/>
            <person name="Parks D.H."/>
            <person name="Jiang X."/>
            <person name="Yin X."/>
            <person name="Woodcroft B.J."/>
            <person name="Tyson G.W."/>
            <person name="Hugenholtz P."/>
            <person name="Polz M.F."/>
            <person name="Zhang T."/>
        </authorList>
    </citation>
    <scope>NUCLEOTIDE SEQUENCE</scope>
    <source>
        <strain evidence="6">HKST-UBA02</strain>
    </source>
</reference>
<evidence type="ECO:0000259" key="5">
    <source>
        <dbReference type="Pfam" id="PF25990"/>
    </source>
</evidence>
<dbReference type="PANTHER" id="PTHR32347">
    <property type="entry name" value="EFFLUX SYSTEM COMPONENT YKNX-RELATED"/>
    <property type="match status" value="1"/>
</dbReference>
<feature type="compositionally biased region" description="Polar residues" evidence="4">
    <location>
        <begin position="229"/>
        <end position="240"/>
    </location>
</feature>
<feature type="region of interest" description="Disordered" evidence="4">
    <location>
        <begin position="1"/>
        <end position="28"/>
    </location>
</feature>
<feature type="compositionally biased region" description="Basic and acidic residues" evidence="4">
    <location>
        <begin position="17"/>
        <end position="28"/>
    </location>
</feature>
<dbReference type="AlphaFoldDB" id="A0A956SCU2"/>
<evidence type="ECO:0000256" key="2">
    <source>
        <dbReference type="ARBA" id="ARBA00009477"/>
    </source>
</evidence>
<gene>
    <name evidence="6" type="ORF">KDA27_08035</name>
</gene>
<evidence type="ECO:0000313" key="6">
    <source>
        <dbReference type="EMBL" id="MCA9755735.1"/>
    </source>
</evidence>
<feature type="region of interest" description="Disordered" evidence="4">
    <location>
        <begin position="295"/>
        <end position="315"/>
    </location>
</feature>
<dbReference type="Proteomes" id="UP000739538">
    <property type="component" value="Unassembled WGS sequence"/>
</dbReference>
<accession>A0A956SCU2</accession>
<dbReference type="SUPFAM" id="SSF111369">
    <property type="entry name" value="HlyD-like secretion proteins"/>
    <property type="match status" value="1"/>
</dbReference>
<dbReference type="InterPro" id="IPR058636">
    <property type="entry name" value="Beta-barrel_YknX"/>
</dbReference>
<name>A0A956SCU2_UNCEI</name>